<organism evidence="2 3">
    <name type="scientific">Chlamydomonas eustigma</name>
    <dbReference type="NCBI Taxonomy" id="1157962"/>
    <lineage>
        <taxon>Eukaryota</taxon>
        <taxon>Viridiplantae</taxon>
        <taxon>Chlorophyta</taxon>
        <taxon>core chlorophytes</taxon>
        <taxon>Chlorophyceae</taxon>
        <taxon>CS clade</taxon>
        <taxon>Chlamydomonadales</taxon>
        <taxon>Chlamydomonadaceae</taxon>
        <taxon>Chlamydomonas</taxon>
    </lineage>
</organism>
<name>A0A250X102_9CHLO</name>
<dbReference type="EMBL" id="BEGY01000018">
    <property type="protein sequence ID" value="GAX76609.1"/>
    <property type="molecule type" value="Genomic_DNA"/>
</dbReference>
<dbReference type="Proteomes" id="UP000232323">
    <property type="component" value="Unassembled WGS sequence"/>
</dbReference>
<reference evidence="2 3" key="1">
    <citation type="submission" date="2017-08" db="EMBL/GenBank/DDBJ databases">
        <title>Acidophilic green algal genome provides insights into adaptation to an acidic environment.</title>
        <authorList>
            <person name="Hirooka S."/>
            <person name="Hirose Y."/>
            <person name="Kanesaki Y."/>
            <person name="Higuchi S."/>
            <person name="Fujiwara T."/>
            <person name="Onuma R."/>
            <person name="Era A."/>
            <person name="Ohbayashi R."/>
            <person name="Uzuka A."/>
            <person name="Nozaki H."/>
            <person name="Yoshikawa H."/>
            <person name="Miyagishima S.Y."/>
        </authorList>
    </citation>
    <scope>NUCLEOTIDE SEQUENCE [LARGE SCALE GENOMIC DNA]</scope>
    <source>
        <strain evidence="2 3">NIES-2499</strain>
    </source>
</reference>
<protein>
    <submittedName>
        <fullName evidence="2">Uncharacterized protein</fullName>
    </submittedName>
</protein>
<evidence type="ECO:0000313" key="2">
    <source>
        <dbReference type="EMBL" id="GAX76609.1"/>
    </source>
</evidence>
<gene>
    <name evidence="2" type="ORF">CEUSTIGMA_g4055.t1</name>
</gene>
<sequence length="926" mass="99953">MASHSRRQRSTSNTEAFLRGCTDAIQLTRAPRTTSAQLEGNYESLEWQAGLRRSEFGSKSRSVSFAQYNASGSTSVHRRRRSSMVALVTDAAGFTSSHHTRSRRGSALTVMEGEESGQLTRSRRGSRVTGSTSSKDRRASQVLLGNYLNMSFRSDSRSDSRRNSRTASTSVSGHADSAALALNMEEVLAHLTEVQGSGLSKFPEDVVAGASLLVGGVDNAADGITANHGMRVFVRSDLSDSGAACVNRLVRFTDHGRSALLSEVVDGQRSRSKTKLGSHHFVGDIGDAVLTGSLRERRSAGSPAVEPEAVAGEGTAELVDDVMYHVRDSSVREAHCFPGRVVKKQYIGTSGPRHRLAMASKYAAKAAAAAITPQLPEEPLAVPENKGDADSTAALTPRGHMESELKDVVYNETVSPHSLLEYDEGEDYFGGLKQLVDSHDFMTHDSGRLASLRHRSLAVARSQRPSSYDQIGALSKLDQNQLLQHEEFLIKDEGQQGHGLSNETAEDWWYASEEQQALNQDGKVESDVGVTDIVEATAGAMTIMVQQNQPLDDERMSKEKLKHKSALTGPIDSAGSRIPFEACTVHQEDYTGGFMTKDEVATHSAMNGGFQGSHTSPGGVEGAVKQQYEDANYGYLRVRVRRASAGKLLRPPVSAEVARQWERMNWTRWSQSWEQTTHVRSHYQLCHAGQAKTAGSALRPTPAHHMASHINPKPGCSTYSTPSSVYQNEAEFHGMPPSRSQQGGSVQTMGGLVTEPSSAHHTSHHLSSTSTLGNYQPIHQHGISSRSSSWVHTPAPSILVLKPRTSQSARLMSVGRPTTAAATIHHRRADNGSIRPSVDHNAINARQQCPMTTQSGSRSVPQCPASPATAIGTNKGASLHSNGLLDSLAAGSVSLMGHRVERRGDGRIQPCYSAEGDGRIQSCYSA</sequence>
<keyword evidence="3" id="KW-1185">Reference proteome</keyword>
<evidence type="ECO:0000256" key="1">
    <source>
        <dbReference type="SAM" id="MobiDB-lite"/>
    </source>
</evidence>
<proteinExistence type="predicted"/>
<feature type="region of interest" description="Disordered" evidence="1">
    <location>
        <begin position="93"/>
        <end position="139"/>
    </location>
</feature>
<evidence type="ECO:0000313" key="3">
    <source>
        <dbReference type="Proteomes" id="UP000232323"/>
    </source>
</evidence>
<comment type="caution">
    <text evidence="2">The sequence shown here is derived from an EMBL/GenBank/DDBJ whole genome shotgun (WGS) entry which is preliminary data.</text>
</comment>
<accession>A0A250X102</accession>
<feature type="region of interest" description="Disordered" evidence="1">
    <location>
        <begin position="153"/>
        <end position="174"/>
    </location>
</feature>
<dbReference type="AlphaFoldDB" id="A0A250X102"/>